<sequence>MTHNLAQLGGVQRQYDWSNVSPTVAIIETVAIFENGELTGAADVLETPLDEHVSTDALNKLVRNDSLTAVSLKIANYHVRISGNSVGVAPAETISDITW</sequence>
<geneLocation type="plasmid" evidence="2 3">
    <name>unnamed2</name>
</geneLocation>
<dbReference type="EMBL" id="CP058531">
    <property type="protein sequence ID" value="QLG29883.1"/>
    <property type="molecule type" value="Genomic_DNA"/>
</dbReference>
<protein>
    <recommendedName>
        <fullName evidence="1">Halobacterial output domain-containing protein</fullName>
    </recommendedName>
</protein>
<dbReference type="InterPro" id="IPR040624">
    <property type="entry name" value="HalOD1"/>
</dbReference>
<evidence type="ECO:0000259" key="1">
    <source>
        <dbReference type="Pfam" id="PF18545"/>
    </source>
</evidence>
<keyword evidence="3" id="KW-1185">Reference proteome</keyword>
<proteinExistence type="predicted"/>
<dbReference type="Pfam" id="PF18545">
    <property type="entry name" value="HalOD1"/>
    <property type="match status" value="1"/>
</dbReference>
<feature type="domain" description="Halobacterial output" evidence="1">
    <location>
        <begin position="19"/>
        <end position="84"/>
    </location>
</feature>
<evidence type="ECO:0000313" key="3">
    <source>
        <dbReference type="Proteomes" id="UP000509750"/>
    </source>
</evidence>
<keyword evidence="2" id="KW-0614">Plasmid</keyword>
<dbReference type="GeneID" id="56031154"/>
<evidence type="ECO:0000313" key="2">
    <source>
        <dbReference type="EMBL" id="QLG29883.1"/>
    </source>
</evidence>
<dbReference type="KEGG" id="halg:HUG10_19935"/>
<name>A0A7D5L328_9EURY</name>
<dbReference type="RefSeq" id="WP_179171457.1">
    <property type="nucleotide sequence ID" value="NZ_CP058531.1"/>
</dbReference>
<accession>A0A7D5L328</accession>
<gene>
    <name evidence="2" type="ORF">HUG10_19935</name>
</gene>
<reference evidence="2 3" key="1">
    <citation type="submission" date="2020-07" db="EMBL/GenBank/DDBJ databases">
        <title>Gai3-2, isolated from salt lake.</title>
        <authorList>
            <person name="Cui H."/>
            <person name="Shi X."/>
        </authorList>
    </citation>
    <scope>NUCLEOTIDE SEQUENCE [LARGE SCALE GENOMIC DNA]</scope>
    <source>
        <strain evidence="2 3">Gai3-2</strain>
        <plasmid evidence="2 3">unnamed2</plasmid>
    </source>
</reference>
<dbReference type="OrthoDB" id="205616at2157"/>
<organism evidence="2 3">
    <name type="scientific">Halorarum halophilum</name>
    <dbReference type="NCBI Taxonomy" id="2743090"/>
    <lineage>
        <taxon>Archaea</taxon>
        <taxon>Methanobacteriati</taxon>
        <taxon>Methanobacteriota</taxon>
        <taxon>Stenosarchaea group</taxon>
        <taxon>Halobacteria</taxon>
        <taxon>Halobacteriales</taxon>
        <taxon>Haloferacaceae</taxon>
        <taxon>Halorarum</taxon>
    </lineage>
</organism>
<dbReference type="AlphaFoldDB" id="A0A7D5L328"/>
<dbReference type="Proteomes" id="UP000509750">
    <property type="component" value="Plasmid unnamed2"/>
</dbReference>